<accession>A0ABT1K1Y5</accession>
<comment type="caution">
    <text evidence="1">The sequence shown here is derived from an EMBL/GenBank/DDBJ whole genome shotgun (WGS) entry which is preliminary data.</text>
</comment>
<name>A0ABT1K1Y5_9ACTN</name>
<evidence type="ECO:0000313" key="2">
    <source>
        <dbReference type="Proteomes" id="UP001320766"/>
    </source>
</evidence>
<proteinExistence type="predicted"/>
<dbReference type="InterPro" id="IPR058595">
    <property type="entry name" value="Avidin-like"/>
</dbReference>
<gene>
    <name evidence="1" type="ORF">HD595_003997</name>
</gene>
<dbReference type="Pfam" id="PF26421">
    <property type="entry name" value="Avidin_like"/>
    <property type="match status" value="1"/>
</dbReference>
<protein>
    <recommendedName>
        <fullName evidence="3">N-acetylglutamate synthase</fullName>
    </recommendedName>
</protein>
<reference evidence="1 2" key="1">
    <citation type="submission" date="2022-06" db="EMBL/GenBank/DDBJ databases">
        <title>Sequencing the genomes of 1000 actinobacteria strains.</title>
        <authorList>
            <person name="Klenk H.-P."/>
        </authorList>
    </citation>
    <scope>NUCLEOTIDE SEQUENCE [LARGE SCALE GENOMIC DNA]</scope>
    <source>
        <strain evidence="1 2">DSM 44170</strain>
    </source>
</reference>
<keyword evidence="2" id="KW-1185">Reference proteome</keyword>
<dbReference type="RefSeq" id="WP_253771169.1">
    <property type="nucleotide sequence ID" value="NZ_BAAAVE010000004.1"/>
</dbReference>
<evidence type="ECO:0000313" key="1">
    <source>
        <dbReference type="EMBL" id="MCP2347875.1"/>
    </source>
</evidence>
<dbReference type="Proteomes" id="UP001320766">
    <property type="component" value="Unassembled WGS sequence"/>
</dbReference>
<sequence length="116" mass="12559">MTVPSLDGRRFRAVADVAGGEVGTETIFTYHQDGSEIWGTYAGGSVRRGFLVGTLDGDRVDFRYTQLNLAGETSSGHCVSRITVLADGRLRLDESWEWESRPGSGSSAVEEVVDTT</sequence>
<dbReference type="EMBL" id="JAMZEC010000001">
    <property type="protein sequence ID" value="MCP2347875.1"/>
    <property type="molecule type" value="Genomic_DNA"/>
</dbReference>
<organism evidence="1 2">
    <name type="scientific">Nonomuraea roseoviolacea subsp. carminata</name>
    <dbReference type="NCBI Taxonomy" id="160689"/>
    <lineage>
        <taxon>Bacteria</taxon>
        <taxon>Bacillati</taxon>
        <taxon>Actinomycetota</taxon>
        <taxon>Actinomycetes</taxon>
        <taxon>Streptosporangiales</taxon>
        <taxon>Streptosporangiaceae</taxon>
        <taxon>Nonomuraea</taxon>
    </lineage>
</organism>
<evidence type="ECO:0008006" key="3">
    <source>
        <dbReference type="Google" id="ProtNLM"/>
    </source>
</evidence>